<protein>
    <submittedName>
        <fullName evidence="1">Uncharacterized protein</fullName>
    </submittedName>
</protein>
<organism evidence="1 2">
    <name type="scientific">Dipteronia dyeriana</name>
    <dbReference type="NCBI Taxonomy" id="168575"/>
    <lineage>
        <taxon>Eukaryota</taxon>
        <taxon>Viridiplantae</taxon>
        <taxon>Streptophyta</taxon>
        <taxon>Embryophyta</taxon>
        <taxon>Tracheophyta</taxon>
        <taxon>Spermatophyta</taxon>
        <taxon>Magnoliopsida</taxon>
        <taxon>eudicotyledons</taxon>
        <taxon>Gunneridae</taxon>
        <taxon>Pentapetalae</taxon>
        <taxon>rosids</taxon>
        <taxon>malvids</taxon>
        <taxon>Sapindales</taxon>
        <taxon>Sapindaceae</taxon>
        <taxon>Hippocastanoideae</taxon>
        <taxon>Acereae</taxon>
        <taxon>Dipteronia</taxon>
    </lineage>
</organism>
<proteinExistence type="predicted"/>
<comment type="caution">
    <text evidence="1">The sequence shown here is derived from an EMBL/GenBank/DDBJ whole genome shotgun (WGS) entry which is preliminary data.</text>
</comment>
<dbReference type="Proteomes" id="UP001280121">
    <property type="component" value="Unassembled WGS sequence"/>
</dbReference>
<sequence length="144" mass="15755">MFEIICQRLKFYLYEIVHRPSKRNLVSTLIVAATQTSPLSKSLIQWRKRGEVEDVRSVEDAFVPREPSGAANLVVGGGGGGGEADTHEMTVEISLMASSGRPGSDQAVPGGFDGERGATDMLLHQLHEQIWCSSHSLVIFLLEF</sequence>
<dbReference type="EMBL" id="JANJYI010000007">
    <property type="protein sequence ID" value="KAK2641961.1"/>
    <property type="molecule type" value="Genomic_DNA"/>
</dbReference>
<accession>A0AAD9TU46</accession>
<name>A0AAD9TU46_9ROSI</name>
<evidence type="ECO:0000313" key="2">
    <source>
        <dbReference type="Proteomes" id="UP001280121"/>
    </source>
</evidence>
<reference evidence="1" key="1">
    <citation type="journal article" date="2023" name="Plant J.">
        <title>Genome sequences and population genomics provide insights into the demographic history, inbreeding, and mutation load of two 'living fossil' tree species of Dipteronia.</title>
        <authorList>
            <person name="Feng Y."/>
            <person name="Comes H.P."/>
            <person name="Chen J."/>
            <person name="Zhu S."/>
            <person name="Lu R."/>
            <person name="Zhang X."/>
            <person name="Li P."/>
            <person name="Qiu J."/>
            <person name="Olsen K.M."/>
            <person name="Qiu Y."/>
        </authorList>
    </citation>
    <scope>NUCLEOTIDE SEQUENCE</scope>
    <source>
        <strain evidence="1">KIB01</strain>
    </source>
</reference>
<keyword evidence="2" id="KW-1185">Reference proteome</keyword>
<dbReference type="AlphaFoldDB" id="A0AAD9TU46"/>
<gene>
    <name evidence="1" type="ORF">Ddye_023724</name>
</gene>
<evidence type="ECO:0000313" key="1">
    <source>
        <dbReference type="EMBL" id="KAK2641961.1"/>
    </source>
</evidence>